<keyword evidence="2" id="KW-1185">Reference proteome</keyword>
<organism evidence="1 2">
    <name type="scientific">Myxococcus xanthus (strain DK1622)</name>
    <dbReference type="NCBI Taxonomy" id="246197"/>
    <lineage>
        <taxon>Bacteria</taxon>
        <taxon>Pseudomonadati</taxon>
        <taxon>Myxococcota</taxon>
        <taxon>Myxococcia</taxon>
        <taxon>Myxococcales</taxon>
        <taxon>Cystobacterineae</taxon>
        <taxon>Myxococcaceae</taxon>
        <taxon>Myxococcus</taxon>
    </lineage>
</organism>
<evidence type="ECO:0000313" key="2">
    <source>
        <dbReference type="Proteomes" id="UP000002402"/>
    </source>
</evidence>
<sequence>MDQPRRPGDILKRGRLLALCLLLPACALFQRPYRPPHASAEEAARVEFPLDLPAETRTTLTGALVTAMQLALDDFLPLDVKPHDGATDVERCLYRRESYEVIASPGPEGVTFVRVTLRPDVCEKQNIIMDMEATYAIDVEGRRILARQR</sequence>
<reference evidence="1 2" key="1">
    <citation type="journal article" date="2006" name="Proc. Natl. Acad. Sci. U.S.A.">
        <title>Evolution of sensory complexity recorded in a myxobacterial genome.</title>
        <authorList>
            <person name="Goldman B.S."/>
            <person name="Nierman W.C."/>
            <person name="Kaiser D."/>
            <person name="Slater S.C."/>
            <person name="Durkin A.S."/>
            <person name="Eisen J.A."/>
            <person name="Ronning C.M."/>
            <person name="Barbazuk W.B."/>
            <person name="Blanchard M."/>
            <person name="Field C."/>
            <person name="Halling C."/>
            <person name="Hinkle G."/>
            <person name="Iartchuk O."/>
            <person name="Kim H.S."/>
            <person name="Mackenzie C."/>
            <person name="Madupu R."/>
            <person name="Miller N."/>
            <person name="Shvartsbeyn A."/>
            <person name="Sullivan S.A."/>
            <person name="Vaudin M."/>
            <person name="Wiegand R."/>
            <person name="Kaplan H.B."/>
        </authorList>
    </citation>
    <scope>NUCLEOTIDE SEQUENCE [LARGE SCALE GENOMIC DNA]</scope>
    <source>
        <strain evidence="2">DK1622</strain>
    </source>
</reference>
<proteinExistence type="predicted"/>
<dbReference type="Proteomes" id="UP000002402">
    <property type="component" value="Chromosome"/>
</dbReference>
<dbReference type="EnsemblBacteria" id="ABF91710">
    <property type="protein sequence ID" value="ABF91710"/>
    <property type="gene ID" value="MXAN_7004"/>
</dbReference>
<accession>Q1CWV6</accession>
<dbReference type="GeneID" id="41364181"/>
<dbReference type="HOGENOM" id="CLU_147976_0_0_7"/>
<dbReference type="EMBL" id="CP000113">
    <property type="protein sequence ID" value="ABF91710.1"/>
    <property type="molecule type" value="Genomic_DNA"/>
</dbReference>
<protein>
    <submittedName>
        <fullName evidence="1">Uncharacterized protein</fullName>
    </submittedName>
</protein>
<dbReference type="RefSeq" id="WP_011556923.1">
    <property type="nucleotide sequence ID" value="NC_008095.1"/>
</dbReference>
<dbReference type="AlphaFoldDB" id="Q1CWV6"/>
<evidence type="ECO:0000313" key="1">
    <source>
        <dbReference type="EMBL" id="ABF91710.1"/>
    </source>
</evidence>
<gene>
    <name evidence="1" type="ordered locus">MXAN_7004</name>
</gene>
<name>Q1CWV6_MYXXD</name>
<dbReference type="KEGG" id="mxa:MXAN_7004"/>
<dbReference type="OrthoDB" id="5382484at2"/>